<evidence type="ECO:0000259" key="1">
    <source>
        <dbReference type="Pfam" id="PF07734"/>
    </source>
</evidence>
<dbReference type="InterPro" id="IPR017451">
    <property type="entry name" value="F-box-assoc_interact_dom"/>
</dbReference>
<gene>
    <name evidence="2" type="ORF">FSB_LOCUS24643</name>
</gene>
<dbReference type="PANTHER" id="PTHR31672:SF13">
    <property type="entry name" value="F-BOX PROTEIN CPR30-LIKE"/>
    <property type="match status" value="1"/>
</dbReference>
<evidence type="ECO:0000313" key="2">
    <source>
        <dbReference type="EMBL" id="SPC96761.1"/>
    </source>
</evidence>
<feature type="domain" description="F-box associated beta-propeller type 1" evidence="1">
    <location>
        <begin position="49"/>
        <end position="287"/>
    </location>
</feature>
<dbReference type="SUPFAM" id="SSF50965">
    <property type="entry name" value="Galactose oxidase, central domain"/>
    <property type="match status" value="1"/>
</dbReference>
<accession>A0A2N9GBY3</accession>
<name>A0A2N9GBY3_FAGSY</name>
<reference evidence="2" key="1">
    <citation type="submission" date="2018-02" db="EMBL/GenBank/DDBJ databases">
        <authorList>
            <person name="Cohen D.B."/>
            <person name="Kent A.D."/>
        </authorList>
    </citation>
    <scope>NUCLEOTIDE SEQUENCE</scope>
</reference>
<dbReference type="NCBIfam" id="TIGR01640">
    <property type="entry name" value="F_box_assoc_1"/>
    <property type="match status" value="1"/>
</dbReference>
<dbReference type="InterPro" id="IPR011043">
    <property type="entry name" value="Gal_Oxase/kelch_b-propeller"/>
</dbReference>
<proteinExistence type="predicted"/>
<sequence>MSEPRRKPKLSSEFLPDDVVFDILTRFPVKSLIRFRFQIPFPHVSMEAFCNGLFCFFSSADNTIYLWNPSIQKSKMLATTAPTFKTRYPLFNHGLAYHSQNNDFKILRIVCYNEWLSGEEKVLPPEAAVYTLSTDSWRRIVIPVALLTRSIHHIQENPFIFLNGTLHCIAYTIKRCFILCFDVNDERFREIMMPNSFRGFSLSSHIFERLAVFKGLLAVVAFGKGLDEVSNICHICVMRDYGVAESWTKKRVPINSVKNFYGCTDNGELLIETQDGWVVSFDPDSLNENSLGIRSPGWLRYTTDFMESLVLVDGGKLAI</sequence>
<dbReference type="InterPro" id="IPR050796">
    <property type="entry name" value="SCF_F-box_component"/>
</dbReference>
<dbReference type="AlphaFoldDB" id="A0A2N9GBY3"/>
<dbReference type="PANTHER" id="PTHR31672">
    <property type="entry name" value="BNACNNG10540D PROTEIN"/>
    <property type="match status" value="1"/>
</dbReference>
<dbReference type="Pfam" id="PF07734">
    <property type="entry name" value="FBA_1"/>
    <property type="match status" value="1"/>
</dbReference>
<protein>
    <recommendedName>
        <fullName evidence="1">F-box associated beta-propeller type 1 domain-containing protein</fullName>
    </recommendedName>
</protein>
<dbReference type="InterPro" id="IPR006527">
    <property type="entry name" value="F-box-assoc_dom_typ1"/>
</dbReference>
<organism evidence="2">
    <name type="scientific">Fagus sylvatica</name>
    <name type="common">Beechnut</name>
    <dbReference type="NCBI Taxonomy" id="28930"/>
    <lineage>
        <taxon>Eukaryota</taxon>
        <taxon>Viridiplantae</taxon>
        <taxon>Streptophyta</taxon>
        <taxon>Embryophyta</taxon>
        <taxon>Tracheophyta</taxon>
        <taxon>Spermatophyta</taxon>
        <taxon>Magnoliopsida</taxon>
        <taxon>eudicotyledons</taxon>
        <taxon>Gunneridae</taxon>
        <taxon>Pentapetalae</taxon>
        <taxon>rosids</taxon>
        <taxon>fabids</taxon>
        <taxon>Fagales</taxon>
        <taxon>Fagaceae</taxon>
        <taxon>Fagus</taxon>
    </lineage>
</organism>
<dbReference type="EMBL" id="OIVN01001701">
    <property type="protein sequence ID" value="SPC96761.1"/>
    <property type="molecule type" value="Genomic_DNA"/>
</dbReference>